<organism evidence="8 9">
    <name type="scientific">Lamprobacter modestohalophilus</name>
    <dbReference type="NCBI Taxonomy" id="1064514"/>
    <lineage>
        <taxon>Bacteria</taxon>
        <taxon>Pseudomonadati</taxon>
        <taxon>Pseudomonadota</taxon>
        <taxon>Gammaproteobacteria</taxon>
        <taxon>Chromatiales</taxon>
        <taxon>Chromatiaceae</taxon>
        <taxon>Lamprobacter</taxon>
    </lineage>
</organism>
<dbReference type="SMART" id="SM00881">
    <property type="entry name" value="CoA_binding"/>
    <property type="match status" value="1"/>
</dbReference>
<dbReference type="SUPFAM" id="SSF56059">
    <property type="entry name" value="Glutathione synthetase ATP-binding domain-like"/>
    <property type="match status" value="1"/>
</dbReference>
<dbReference type="SUPFAM" id="SSF52210">
    <property type="entry name" value="Succinyl-CoA synthetase domains"/>
    <property type="match status" value="2"/>
</dbReference>
<comment type="similarity">
    <text evidence="4">In the N-terminal section; belongs to the acetate CoA ligase alpha subunit family.</text>
</comment>
<dbReference type="InterPro" id="IPR000182">
    <property type="entry name" value="GNAT_dom"/>
</dbReference>
<evidence type="ECO:0000256" key="5">
    <source>
        <dbReference type="PROSITE-ProRule" id="PRU00409"/>
    </source>
</evidence>
<dbReference type="Gene3D" id="3.40.630.30">
    <property type="match status" value="1"/>
</dbReference>
<dbReference type="Gene3D" id="3.40.50.261">
    <property type="entry name" value="Succinyl-CoA synthetase domains"/>
    <property type="match status" value="2"/>
</dbReference>
<evidence type="ECO:0000256" key="4">
    <source>
        <dbReference type="ARBA" id="ARBA00060888"/>
    </source>
</evidence>
<dbReference type="CDD" id="cd04301">
    <property type="entry name" value="NAT_SF"/>
    <property type="match status" value="1"/>
</dbReference>
<dbReference type="Pfam" id="PF13607">
    <property type="entry name" value="Succ_CoA_lig"/>
    <property type="match status" value="1"/>
</dbReference>
<dbReference type="InterPro" id="IPR003781">
    <property type="entry name" value="CoA-bd"/>
</dbReference>
<dbReference type="InterPro" id="IPR016181">
    <property type="entry name" value="Acyl_CoA_acyltransferase"/>
</dbReference>
<dbReference type="PROSITE" id="PS51186">
    <property type="entry name" value="GNAT"/>
    <property type="match status" value="1"/>
</dbReference>
<feature type="domain" description="N-acetyltransferase" evidence="7">
    <location>
        <begin position="737"/>
        <end position="897"/>
    </location>
</feature>
<dbReference type="InterPro" id="IPR013815">
    <property type="entry name" value="ATP_grasp_subdomain_1"/>
</dbReference>
<dbReference type="SUPFAM" id="SSF51735">
    <property type="entry name" value="NAD(P)-binding Rossmann-fold domains"/>
    <property type="match status" value="1"/>
</dbReference>
<keyword evidence="3 5" id="KW-0067">ATP-binding</keyword>
<dbReference type="InterPro" id="IPR016102">
    <property type="entry name" value="Succinyl-CoA_synth-like"/>
</dbReference>
<dbReference type="Pfam" id="PF13549">
    <property type="entry name" value="ATP-grasp_5"/>
    <property type="match status" value="1"/>
</dbReference>
<evidence type="ECO:0000256" key="3">
    <source>
        <dbReference type="ARBA" id="ARBA00022840"/>
    </source>
</evidence>
<dbReference type="RefSeq" id="WP_200247262.1">
    <property type="nucleotide sequence ID" value="NZ_JAXUFI010000066.1"/>
</dbReference>
<dbReference type="InterPro" id="IPR036291">
    <property type="entry name" value="NAD(P)-bd_dom_sf"/>
</dbReference>
<keyword evidence="2 5" id="KW-0547">Nucleotide-binding</keyword>
<proteinExistence type="inferred from homology"/>
<keyword evidence="9" id="KW-1185">Reference proteome</keyword>
<dbReference type="PROSITE" id="PS50975">
    <property type="entry name" value="ATP_GRASP"/>
    <property type="match status" value="1"/>
</dbReference>
<accession>A0A9X0WB21</accession>
<keyword evidence="1" id="KW-0436">Ligase</keyword>
<evidence type="ECO:0000313" key="9">
    <source>
        <dbReference type="Proteomes" id="UP001138768"/>
    </source>
</evidence>
<dbReference type="GO" id="GO:0043758">
    <property type="term" value="F:acetate-CoA ligase (ADP-forming) activity"/>
    <property type="evidence" value="ECO:0007669"/>
    <property type="project" value="InterPro"/>
</dbReference>
<reference evidence="8 9" key="1">
    <citation type="journal article" date="2020" name="Microorganisms">
        <title>Osmotic Adaptation and Compatible Solute Biosynthesis of Phototrophic Bacteria as Revealed from Genome Analyses.</title>
        <authorList>
            <person name="Imhoff J.F."/>
            <person name="Rahn T."/>
            <person name="Kunzel S."/>
            <person name="Keller A."/>
            <person name="Neulinger S.C."/>
        </authorList>
    </citation>
    <scope>NUCLEOTIDE SEQUENCE [LARGE SCALE GENOMIC DNA]</scope>
    <source>
        <strain evidence="8 9">DSM 25653</strain>
    </source>
</reference>
<evidence type="ECO:0000259" key="6">
    <source>
        <dbReference type="PROSITE" id="PS50975"/>
    </source>
</evidence>
<dbReference type="FunFam" id="3.30.1490.20:FF:000020">
    <property type="entry name" value="Protein lysine acetyltransferase"/>
    <property type="match status" value="1"/>
</dbReference>
<dbReference type="InterPro" id="IPR011761">
    <property type="entry name" value="ATP-grasp"/>
</dbReference>
<dbReference type="InterPro" id="IPR032875">
    <property type="entry name" value="Succ_CoA_lig_flav_dom"/>
</dbReference>
<evidence type="ECO:0000313" key="8">
    <source>
        <dbReference type="EMBL" id="MBK1620382.1"/>
    </source>
</evidence>
<dbReference type="AlphaFoldDB" id="A0A9X0WB21"/>
<dbReference type="EMBL" id="NRRY01000038">
    <property type="protein sequence ID" value="MBK1620382.1"/>
    <property type="molecule type" value="Genomic_DNA"/>
</dbReference>
<sequence length="897" mass="97180">MRLSDVDQLFVPDAVAVFGASDREGSVGAMVYRNVLAGGFKGPCYPINPKYETVDGQPCWKDLAALDKHVDLALIATPAEAVPGILDQCGEFGVRAAVVHSAGFSEQGDRGSALQERLVEAARRNRIRVLGPNCLGVMRPSHGLNATFGNELPRAGNVALVSQSGAVCTAMLDRSGPRRLGFSAVVSLGAAADVDFGDILDYLALDPQTQSILLYVEGVRDARRFMSGLRAAARLKPVVVVKTGRHPAGSRAARSHTGAWVGSSEVFRAVLERGGAVQVERLAQLFAAAQVFGAGRRLAGNRIAVVTNGGGPGVLAADRAVDHGLILSELTEATRAKLEEALPDHWSHGNPVDVMGDGSAQRYRDALEACLADEGIDGVIALMAPLATSDPTTVAKEVIEVAKKTRKPVLTCWMGESRVAEAQGLFAEHGVPHFESPEVAVDAMSFLAEQRRNRMLLMQSPGPLSQQLGPDIEGARLIIEGVMAEGRKVLGSIEAKAVLSAFRINSTQAVLARSPNEALIAAESLGFPVVIKINSPDIRYKSDVDGVRLGLSDAQSIRRAYTELTERAQKLRPQAQIQGVTVEHMVPTRAARELMVKVVRDPIFGPVISFGAGGTDMQVLEDKALGLPPLNAFIIQTMIEHTRVARLMGAYSNMPPMNRQALSRILQRVSEMVCELPEIIELEINPLIGNDLDVIAVDARIQVDYPPPQMPVYGHMAIHPYPQHLIERVPLPDGTDLTIRPIRPEDAQMEQDFVRGLSDQTKYFRFMQTIKELSPEMLVRFTQIDYDREMALIGVIRPQGEEGVGPEQEVGVARYMAHPGGDTCEFAIVVSDASRRRGIGARLMRSLMQNARNKGLRIMEGEVLSANSRMLALVKSLGFRIETDRNDPTVKLVSKVL</sequence>
<dbReference type="Proteomes" id="UP001138768">
    <property type="component" value="Unassembled WGS sequence"/>
</dbReference>
<dbReference type="Pfam" id="PF13380">
    <property type="entry name" value="CoA_binding_2"/>
    <property type="match status" value="1"/>
</dbReference>
<dbReference type="PANTHER" id="PTHR43334:SF1">
    <property type="entry name" value="3-HYDROXYPROPIONATE--COA LIGASE [ADP-FORMING]"/>
    <property type="match status" value="1"/>
</dbReference>
<gene>
    <name evidence="8" type="ORF">CKO42_18440</name>
</gene>
<dbReference type="InterPro" id="IPR043938">
    <property type="entry name" value="Ligase_CoA_dom"/>
</dbReference>
<evidence type="ECO:0000256" key="2">
    <source>
        <dbReference type="ARBA" id="ARBA00022741"/>
    </source>
</evidence>
<name>A0A9X0WB21_9GAMM</name>
<feature type="domain" description="ATP-grasp" evidence="6">
    <location>
        <begin position="496"/>
        <end position="532"/>
    </location>
</feature>
<evidence type="ECO:0000256" key="1">
    <source>
        <dbReference type="ARBA" id="ARBA00022598"/>
    </source>
</evidence>
<dbReference type="PANTHER" id="PTHR43334">
    <property type="entry name" value="ACETATE--COA LIGASE [ADP-FORMING]"/>
    <property type="match status" value="1"/>
</dbReference>
<dbReference type="Gene3D" id="3.40.50.720">
    <property type="entry name" value="NAD(P)-binding Rossmann-like Domain"/>
    <property type="match status" value="1"/>
</dbReference>
<dbReference type="GO" id="GO:0005524">
    <property type="term" value="F:ATP binding"/>
    <property type="evidence" value="ECO:0007669"/>
    <property type="project" value="UniProtKB-UniRule"/>
</dbReference>
<dbReference type="Pfam" id="PF19045">
    <property type="entry name" value="Ligase_CoA_2"/>
    <property type="match status" value="1"/>
</dbReference>
<dbReference type="GO" id="GO:0046872">
    <property type="term" value="F:metal ion binding"/>
    <property type="evidence" value="ECO:0007669"/>
    <property type="project" value="InterPro"/>
</dbReference>
<dbReference type="SUPFAM" id="SSF55729">
    <property type="entry name" value="Acyl-CoA N-acyltransferases (Nat)"/>
    <property type="match status" value="1"/>
</dbReference>
<dbReference type="Gene3D" id="3.30.470.20">
    <property type="entry name" value="ATP-grasp fold, B domain"/>
    <property type="match status" value="1"/>
</dbReference>
<dbReference type="InterPro" id="IPR051538">
    <property type="entry name" value="Acyl-CoA_Synth/Transferase"/>
</dbReference>
<dbReference type="Pfam" id="PF00583">
    <property type="entry name" value="Acetyltransf_1"/>
    <property type="match status" value="1"/>
</dbReference>
<evidence type="ECO:0000259" key="7">
    <source>
        <dbReference type="PROSITE" id="PS51186"/>
    </source>
</evidence>
<comment type="caution">
    <text evidence="8">The sequence shown here is derived from an EMBL/GenBank/DDBJ whole genome shotgun (WGS) entry which is preliminary data.</text>
</comment>
<protein>
    <submittedName>
        <fullName evidence="8">GNAT family N-acetyltransferase</fullName>
    </submittedName>
</protein>
<dbReference type="GO" id="GO:0016747">
    <property type="term" value="F:acyltransferase activity, transferring groups other than amino-acyl groups"/>
    <property type="evidence" value="ECO:0007669"/>
    <property type="project" value="InterPro"/>
</dbReference>
<dbReference type="Gene3D" id="3.30.1490.20">
    <property type="entry name" value="ATP-grasp fold, A domain"/>
    <property type="match status" value="1"/>
</dbReference>